<reference evidence="1" key="3">
    <citation type="submission" date="2023-05" db="EMBL/GenBank/DDBJ databases">
        <authorList>
            <person name="Smith C.H."/>
        </authorList>
    </citation>
    <scope>NUCLEOTIDE SEQUENCE</scope>
    <source>
        <strain evidence="1">CHS0354</strain>
        <tissue evidence="1">Mantle</tissue>
    </source>
</reference>
<gene>
    <name evidence="2" type="ORF">CHS0354_005149</name>
    <name evidence="1" type="ORF">CHS0354_019675</name>
</gene>
<dbReference type="AlphaFoldDB" id="A0AAE0SAD5"/>
<accession>A0AAE0SAD5</accession>
<reference evidence="1" key="2">
    <citation type="journal article" date="2021" name="Genome Biol. Evol.">
        <title>Developing a high-quality reference genome for a parasitic bivalve with doubly uniparental inheritance (Bivalvia: Unionida).</title>
        <authorList>
            <person name="Smith C.H."/>
        </authorList>
    </citation>
    <scope>NUCLEOTIDE SEQUENCE</scope>
    <source>
        <strain evidence="1">CHS0354</strain>
        <tissue evidence="1">Mantle</tissue>
    </source>
</reference>
<protein>
    <submittedName>
        <fullName evidence="1">Uncharacterized protein</fullName>
    </submittedName>
</protein>
<dbReference type="Proteomes" id="UP001195483">
    <property type="component" value="Unassembled WGS sequence"/>
</dbReference>
<evidence type="ECO:0000313" key="2">
    <source>
        <dbReference type="EMBL" id="KAK3591930.1"/>
    </source>
</evidence>
<comment type="caution">
    <text evidence="1">The sequence shown here is derived from an EMBL/GenBank/DDBJ whole genome shotgun (WGS) entry which is preliminary data.</text>
</comment>
<evidence type="ECO:0000313" key="1">
    <source>
        <dbReference type="EMBL" id="KAK3588204.1"/>
    </source>
</evidence>
<reference evidence="1" key="1">
    <citation type="journal article" date="2021" name="Genome Biol. Evol.">
        <title>A High-Quality Reference Genome for a Parasitic Bivalve with Doubly Uniparental Inheritance (Bivalvia: Unionida).</title>
        <authorList>
            <person name="Smith C.H."/>
        </authorList>
    </citation>
    <scope>NUCLEOTIDE SEQUENCE</scope>
    <source>
        <strain evidence="1">CHS0354</strain>
    </source>
</reference>
<sequence>MLNTVVKILAEINKSKTDVSVEFIRQRRHKHDKESYKFGDDMSGDLIMNGYRIQLMLEPIGDGDAATQ</sequence>
<keyword evidence="3" id="KW-1185">Reference proteome</keyword>
<name>A0AAE0SAD5_9BIVA</name>
<evidence type="ECO:0000313" key="3">
    <source>
        <dbReference type="Proteomes" id="UP001195483"/>
    </source>
</evidence>
<dbReference type="EMBL" id="JAEAOA010000364">
    <property type="protein sequence ID" value="KAK3591930.1"/>
    <property type="molecule type" value="Genomic_DNA"/>
</dbReference>
<proteinExistence type="predicted"/>
<organism evidence="1 3">
    <name type="scientific">Potamilus streckersoni</name>
    <dbReference type="NCBI Taxonomy" id="2493646"/>
    <lineage>
        <taxon>Eukaryota</taxon>
        <taxon>Metazoa</taxon>
        <taxon>Spiralia</taxon>
        <taxon>Lophotrochozoa</taxon>
        <taxon>Mollusca</taxon>
        <taxon>Bivalvia</taxon>
        <taxon>Autobranchia</taxon>
        <taxon>Heteroconchia</taxon>
        <taxon>Palaeoheterodonta</taxon>
        <taxon>Unionida</taxon>
        <taxon>Unionoidea</taxon>
        <taxon>Unionidae</taxon>
        <taxon>Ambleminae</taxon>
        <taxon>Lampsilini</taxon>
        <taxon>Potamilus</taxon>
    </lineage>
</organism>
<dbReference type="EMBL" id="JAEAOA010001200">
    <property type="protein sequence ID" value="KAK3588204.1"/>
    <property type="molecule type" value="Genomic_DNA"/>
</dbReference>